<evidence type="ECO:0000313" key="1">
    <source>
        <dbReference type="EMBL" id="KAG9479816.1"/>
    </source>
</evidence>
<dbReference type="Proteomes" id="UP000770717">
    <property type="component" value="Unassembled WGS sequence"/>
</dbReference>
<sequence>MSTSSNSLFSYLAYRPFGGCRWKLLTLSGLLGLAMILQQQFLRGRMISHEIVRYHQVSQPQRFPSCNLDIIITF</sequence>
<name>A0A8J6F3M7_ELECQ</name>
<protein>
    <submittedName>
        <fullName evidence="1">Uncharacterized protein</fullName>
    </submittedName>
</protein>
<proteinExistence type="predicted"/>
<dbReference type="EMBL" id="WNTK01000007">
    <property type="protein sequence ID" value="KAG9479816.1"/>
    <property type="molecule type" value="Genomic_DNA"/>
</dbReference>
<reference evidence="1" key="1">
    <citation type="thesis" date="2020" institute="ProQuest LLC" country="789 East Eisenhower Parkway, Ann Arbor, MI, USA">
        <title>Comparative Genomics and Chromosome Evolution.</title>
        <authorList>
            <person name="Mudd A.B."/>
        </authorList>
    </citation>
    <scope>NUCLEOTIDE SEQUENCE</scope>
    <source>
        <strain evidence="1">HN-11 Male</strain>
        <tissue evidence="1">Kidney and liver</tissue>
    </source>
</reference>
<dbReference type="AlphaFoldDB" id="A0A8J6F3M7"/>
<comment type="caution">
    <text evidence="1">The sequence shown here is derived from an EMBL/GenBank/DDBJ whole genome shotgun (WGS) entry which is preliminary data.</text>
</comment>
<gene>
    <name evidence="1" type="ORF">GDO78_011710</name>
</gene>
<evidence type="ECO:0000313" key="2">
    <source>
        <dbReference type="Proteomes" id="UP000770717"/>
    </source>
</evidence>
<keyword evidence="2" id="KW-1185">Reference proteome</keyword>
<accession>A0A8J6F3M7</accession>
<organism evidence="1 2">
    <name type="scientific">Eleutherodactylus coqui</name>
    <name type="common">Puerto Rican coqui</name>
    <dbReference type="NCBI Taxonomy" id="57060"/>
    <lineage>
        <taxon>Eukaryota</taxon>
        <taxon>Metazoa</taxon>
        <taxon>Chordata</taxon>
        <taxon>Craniata</taxon>
        <taxon>Vertebrata</taxon>
        <taxon>Euteleostomi</taxon>
        <taxon>Amphibia</taxon>
        <taxon>Batrachia</taxon>
        <taxon>Anura</taxon>
        <taxon>Neobatrachia</taxon>
        <taxon>Hyloidea</taxon>
        <taxon>Eleutherodactylidae</taxon>
        <taxon>Eleutherodactylinae</taxon>
        <taxon>Eleutherodactylus</taxon>
        <taxon>Eleutherodactylus</taxon>
    </lineage>
</organism>